<keyword evidence="2" id="KW-1185">Reference proteome</keyword>
<dbReference type="Proteomes" id="UP000231259">
    <property type="component" value="Unassembled WGS sequence"/>
</dbReference>
<sequence length="115" mass="12910">MSALRHRKQRHDAGRLCFDAVVTYRSHPLCGQTVEITGSVEHDFCRHLLIRQDHGGAFYLPAWMITPEAGSIKPVGTPRLPLERLRDLRALLDLLLHSREDELVSTGDVDATTPS</sequence>
<dbReference type="EMBL" id="AWWI01000108">
    <property type="protein sequence ID" value="PIL19186.1"/>
    <property type="molecule type" value="Genomic_DNA"/>
</dbReference>
<evidence type="ECO:0000313" key="2">
    <source>
        <dbReference type="Proteomes" id="UP000231259"/>
    </source>
</evidence>
<name>A0A2G8RC85_9RHOB</name>
<gene>
    <name evidence="1" type="ORF">P775_15855</name>
</gene>
<accession>A0A2G8RC85</accession>
<proteinExistence type="predicted"/>
<protein>
    <submittedName>
        <fullName evidence="1">Uncharacterized protein</fullName>
    </submittedName>
</protein>
<reference evidence="1 2" key="1">
    <citation type="submission" date="2013-09" db="EMBL/GenBank/DDBJ databases">
        <title>Genome sequencing of Phaeobacter antarcticus sp. nov. SM1211.</title>
        <authorList>
            <person name="Zhang X.-Y."/>
            <person name="Liu C."/>
            <person name="Chen X.-L."/>
            <person name="Xie B.-B."/>
            <person name="Qin Q.-L."/>
            <person name="Rong J.-C."/>
            <person name="Zhang Y.-Z."/>
        </authorList>
    </citation>
    <scope>NUCLEOTIDE SEQUENCE [LARGE SCALE GENOMIC DNA]</scope>
    <source>
        <strain evidence="1 2">SM1211</strain>
    </source>
</reference>
<comment type="caution">
    <text evidence="1">The sequence shown here is derived from an EMBL/GenBank/DDBJ whole genome shotgun (WGS) entry which is preliminary data.</text>
</comment>
<organism evidence="1 2">
    <name type="scientific">Puniceibacterium antarcticum</name>
    <dbReference type="NCBI Taxonomy" id="1206336"/>
    <lineage>
        <taxon>Bacteria</taxon>
        <taxon>Pseudomonadati</taxon>
        <taxon>Pseudomonadota</taxon>
        <taxon>Alphaproteobacteria</taxon>
        <taxon>Rhodobacterales</taxon>
        <taxon>Paracoccaceae</taxon>
        <taxon>Puniceibacterium</taxon>
    </lineage>
</organism>
<dbReference type="AlphaFoldDB" id="A0A2G8RC85"/>
<dbReference type="RefSeq" id="WP_218967709.1">
    <property type="nucleotide sequence ID" value="NZ_AWWI01000108.1"/>
</dbReference>
<feature type="non-terminal residue" evidence="1">
    <location>
        <position position="115"/>
    </location>
</feature>
<evidence type="ECO:0000313" key="1">
    <source>
        <dbReference type="EMBL" id="PIL19186.1"/>
    </source>
</evidence>